<comment type="caution">
    <text evidence="1">The sequence shown here is derived from an EMBL/GenBank/DDBJ whole genome shotgun (WGS) entry which is preliminary data.</text>
</comment>
<evidence type="ECO:0008006" key="2">
    <source>
        <dbReference type="Google" id="ProtNLM"/>
    </source>
</evidence>
<accession>X0VQB3</accession>
<reference evidence="1" key="1">
    <citation type="journal article" date="2014" name="Front. Microbiol.">
        <title>High frequency of phylogenetically diverse reductive dehalogenase-homologous genes in deep subseafloor sedimentary metagenomes.</title>
        <authorList>
            <person name="Kawai M."/>
            <person name="Futagami T."/>
            <person name="Toyoda A."/>
            <person name="Takaki Y."/>
            <person name="Nishi S."/>
            <person name="Hori S."/>
            <person name="Arai W."/>
            <person name="Tsubouchi T."/>
            <person name="Morono Y."/>
            <person name="Uchiyama I."/>
            <person name="Ito T."/>
            <person name="Fujiyama A."/>
            <person name="Inagaki F."/>
            <person name="Takami H."/>
        </authorList>
    </citation>
    <scope>NUCLEOTIDE SEQUENCE</scope>
    <source>
        <strain evidence="1">Expedition CK06-06</strain>
    </source>
</reference>
<dbReference type="EMBL" id="BARS01031639">
    <property type="protein sequence ID" value="GAG20420.1"/>
    <property type="molecule type" value="Genomic_DNA"/>
</dbReference>
<sequence length="48" mass="5613">VWHLELLSQLLDGRVRAAEFQTHGGDCCRFIVETGVLPPKKRRRPNRR</sequence>
<proteinExistence type="predicted"/>
<dbReference type="AlphaFoldDB" id="X0VQB3"/>
<gene>
    <name evidence="1" type="ORF">S01H1_49211</name>
</gene>
<evidence type="ECO:0000313" key="1">
    <source>
        <dbReference type="EMBL" id="GAG20420.1"/>
    </source>
</evidence>
<organism evidence="1">
    <name type="scientific">marine sediment metagenome</name>
    <dbReference type="NCBI Taxonomy" id="412755"/>
    <lineage>
        <taxon>unclassified sequences</taxon>
        <taxon>metagenomes</taxon>
        <taxon>ecological metagenomes</taxon>
    </lineage>
</organism>
<protein>
    <recommendedName>
        <fullName evidence="2">4-vinyl reductase 4VR domain-containing protein</fullName>
    </recommendedName>
</protein>
<name>X0VQB3_9ZZZZ</name>
<feature type="non-terminal residue" evidence="1">
    <location>
        <position position="1"/>
    </location>
</feature>